<dbReference type="SMART" id="SM00729">
    <property type="entry name" value="Elp3"/>
    <property type="match status" value="1"/>
</dbReference>
<dbReference type="InterPro" id="IPR013785">
    <property type="entry name" value="Aldolase_TIM"/>
</dbReference>
<dbReference type="InterPro" id="IPR006638">
    <property type="entry name" value="Elp3/MiaA/NifB-like_rSAM"/>
</dbReference>
<dbReference type="GO" id="GO:0003824">
    <property type="term" value="F:catalytic activity"/>
    <property type="evidence" value="ECO:0007669"/>
    <property type="project" value="InterPro"/>
</dbReference>
<accession>A0A1W2FWV5</accession>
<dbReference type="GO" id="GO:0051536">
    <property type="term" value="F:iron-sulfur cluster binding"/>
    <property type="evidence" value="ECO:0007669"/>
    <property type="project" value="UniProtKB-KW"/>
</dbReference>
<keyword evidence="2" id="KW-0479">Metal-binding</keyword>
<dbReference type="SFLD" id="SFLDS00029">
    <property type="entry name" value="Radical_SAM"/>
    <property type="match status" value="1"/>
</dbReference>
<proteinExistence type="predicted"/>
<dbReference type="PANTHER" id="PTHR11228">
    <property type="entry name" value="RADICAL SAM DOMAIN PROTEIN"/>
    <property type="match status" value="1"/>
</dbReference>
<dbReference type="InterPro" id="IPR050377">
    <property type="entry name" value="Radical_SAM_PqqE_MftC-like"/>
</dbReference>
<dbReference type="Gene3D" id="3.20.20.70">
    <property type="entry name" value="Aldolase class I"/>
    <property type="match status" value="1"/>
</dbReference>
<protein>
    <submittedName>
        <fullName evidence="6">Radical SAM superfamily enzyme, MoaA/NifB/PqqE/SkfB family</fullName>
    </submittedName>
</protein>
<evidence type="ECO:0000256" key="4">
    <source>
        <dbReference type="ARBA" id="ARBA00023014"/>
    </source>
</evidence>
<dbReference type="SFLD" id="SFLDG01067">
    <property type="entry name" value="SPASM/twitch_domain_containing"/>
    <property type="match status" value="1"/>
</dbReference>
<evidence type="ECO:0000259" key="5">
    <source>
        <dbReference type="PROSITE" id="PS51918"/>
    </source>
</evidence>
<reference evidence="6 7" key="1">
    <citation type="submission" date="2017-04" db="EMBL/GenBank/DDBJ databases">
        <authorList>
            <person name="Afonso C.L."/>
            <person name="Miller P.J."/>
            <person name="Scott M.A."/>
            <person name="Spackman E."/>
            <person name="Goraichik I."/>
            <person name="Dimitrov K.M."/>
            <person name="Suarez D.L."/>
            <person name="Swayne D.E."/>
        </authorList>
    </citation>
    <scope>NUCLEOTIDE SEQUENCE [LARGE SCALE GENOMIC DNA]</scope>
    <source>
        <strain evidence="6 7">DSM 43828</strain>
    </source>
</reference>
<dbReference type="PROSITE" id="PS51918">
    <property type="entry name" value="RADICAL_SAM"/>
    <property type="match status" value="1"/>
</dbReference>
<sequence>MSSRTPQTPVVTTQQRVRADLDRRRRWITNVGRGLLDTTHPILVHLIPVRRCNLACRYCNEYDKISAPVPADVMKRRIDEVARLGSFSVGFSGGEPMLHPTLDGLIRHVRDRGMMAGLITNGYRLNPRRIDALNSAGLDYLQISIDNIDPDETSSKSLRVLDRRLEWLRTHATFDVNINSVLGAGVRNSEDAYAITVRARELGFSTSVGIIHDNTGALRPLSAADQEVYRRIRRLSGGIPAFLGNAFNSGAFQDNLAAGRPNAWRCRAGARYLYVDEDGIVSYCPQQRGKSGIPIDQYTKDMVRQQFRTPKPCAPLCTVTCVHRVSAPDRWRGAQTSTNHVPS</sequence>
<name>A0A1W2FWV5_KIBAR</name>
<organism evidence="6 7">
    <name type="scientific">Kibdelosporangium aridum</name>
    <dbReference type="NCBI Taxonomy" id="2030"/>
    <lineage>
        <taxon>Bacteria</taxon>
        <taxon>Bacillati</taxon>
        <taxon>Actinomycetota</taxon>
        <taxon>Actinomycetes</taxon>
        <taxon>Pseudonocardiales</taxon>
        <taxon>Pseudonocardiaceae</taxon>
        <taxon>Kibdelosporangium</taxon>
    </lineage>
</organism>
<dbReference type="PANTHER" id="PTHR11228:SF7">
    <property type="entry name" value="PQQA PEPTIDE CYCLASE"/>
    <property type="match status" value="1"/>
</dbReference>
<dbReference type="InterPro" id="IPR007197">
    <property type="entry name" value="rSAM"/>
</dbReference>
<dbReference type="AlphaFoldDB" id="A0A1W2FWV5"/>
<evidence type="ECO:0000256" key="2">
    <source>
        <dbReference type="ARBA" id="ARBA00022723"/>
    </source>
</evidence>
<dbReference type="GO" id="GO:0046872">
    <property type="term" value="F:metal ion binding"/>
    <property type="evidence" value="ECO:0007669"/>
    <property type="project" value="UniProtKB-KW"/>
</dbReference>
<evidence type="ECO:0000313" key="6">
    <source>
        <dbReference type="EMBL" id="SMD26439.1"/>
    </source>
</evidence>
<dbReference type="SUPFAM" id="SSF102114">
    <property type="entry name" value="Radical SAM enzymes"/>
    <property type="match status" value="1"/>
</dbReference>
<evidence type="ECO:0000313" key="7">
    <source>
        <dbReference type="Proteomes" id="UP000192674"/>
    </source>
</evidence>
<dbReference type="EMBL" id="FWXV01000014">
    <property type="protein sequence ID" value="SMD26439.1"/>
    <property type="molecule type" value="Genomic_DNA"/>
</dbReference>
<keyword evidence="4" id="KW-0411">Iron-sulfur</keyword>
<evidence type="ECO:0000256" key="1">
    <source>
        <dbReference type="ARBA" id="ARBA00022691"/>
    </source>
</evidence>
<feature type="domain" description="Radical SAM core" evidence="5">
    <location>
        <begin position="38"/>
        <end position="240"/>
    </location>
</feature>
<dbReference type="Pfam" id="PF04055">
    <property type="entry name" value="Radical_SAM"/>
    <property type="match status" value="1"/>
</dbReference>
<dbReference type="InterPro" id="IPR058240">
    <property type="entry name" value="rSAM_sf"/>
</dbReference>
<dbReference type="CDD" id="cd01335">
    <property type="entry name" value="Radical_SAM"/>
    <property type="match status" value="1"/>
</dbReference>
<keyword evidence="1" id="KW-0949">S-adenosyl-L-methionine</keyword>
<dbReference type="OrthoDB" id="9782387at2"/>
<dbReference type="Proteomes" id="UP000192674">
    <property type="component" value="Unassembled WGS sequence"/>
</dbReference>
<keyword evidence="3" id="KW-0408">Iron</keyword>
<gene>
    <name evidence="6" type="ORF">SAMN05661093_10022</name>
</gene>
<evidence type="ECO:0000256" key="3">
    <source>
        <dbReference type="ARBA" id="ARBA00023004"/>
    </source>
</evidence>
<keyword evidence="7" id="KW-1185">Reference proteome</keyword>